<dbReference type="Pfam" id="PF09835">
    <property type="entry name" value="DUF2062"/>
    <property type="match status" value="1"/>
</dbReference>
<dbReference type="STRING" id="760154.Sulba_1710"/>
<dbReference type="eggNOG" id="COG3216">
    <property type="taxonomic scope" value="Bacteria"/>
</dbReference>
<reference evidence="3 4" key="1">
    <citation type="submission" date="2012-06" db="EMBL/GenBank/DDBJ databases">
        <title>Complete sequence of Sulfurospirillum barnesii SES-3.</title>
        <authorList>
            <consortium name="US DOE Joint Genome Institute"/>
            <person name="Lucas S."/>
            <person name="Han J."/>
            <person name="Lapidus A."/>
            <person name="Cheng J.-F."/>
            <person name="Goodwin L."/>
            <person name="Pitluck S."/>
            <person name="Peters L."/>
            <person name="Ovchinnikova G."/>
            <person name="Lu M."/>
            <person name="Detter J.C."/>
            <person name="Han C."/>
            <person name="Tapia R."/>
            <person name="Land M."/>
            <person name="Hauser L."/>
            <person name="Kyrpides N."/>
            <person name="Ivanova N."/>
            <person name="Pagani I."/>
            <person name="Stolz J."/>
            <person name="Arkin A."/>
            <person name="Dehal P."/>
            <person name="Oremland R."/>
            <person name="Saltikov C."/>
            <person name="Basu P."/>
            <person name="Hollibaugh J."/>
            <person name="Newman D."/>
            <person name="Stolyar S."/>
            <person name="Hazen T."/>
            <person name="Woyke T."/>
        </authorList>
    </citation>
    <scope>NUCLEOTIDE SEQUENCE [LARGE SCALE GENOMIC DNA]</scope>
    <source>
        <strain evidence="4">ATCC 700032 / DSM 10660 / SES-3</strain>
    </source>
</reference>
<dbReference type="OrthoDB" id="9794343at2"/>
<keyword evidence="1" id="KW-1133">Transmembrane helix</keyword>
<accession>I3XYH4</accession>
<dbReference type="PATRIC" id="fig|760154.4.peg.1711"/>
<gene>
    <name evidence="3" type="ordered locus">Sulba_1710</name>
</gene>
<sequence>MRKLFKHRTSSSRFDSLIQKYNISREYLLINRRMVTRALFIGIFIGLIPMPFQMVAVMGMMFFLKFNVPIALSMVWLSNPLTMPFMYYVEYVTGSYILGIEHEPVELSLAWFENHFSSIFLPLYVGTLFYASTLAPLVYFCVDWLWIHSVRKERKKSEEKRSS</sequence>
<dbReference type="RefSeq" id="WP_014769874.1">
    <property type="nucleotide sequence ID" value="NC_018002.1"/>
</dbReference>
<dbReference type="EMBL" id="CP003333">
    <property type="protein sequence ID" value="AFL68998.1"/>
    <property type="molecule type" value="Genomic_DNA"/>
</dbReference>
<dbReference type="PANTHER" id="PTHR40547:SF1">
    <property type="entry name" value="SLL0298 PROTEIN"/>
    <property type="match status" value="1"/>
</dbReference>
<dbReference type="InterPro" id="IPR018639">
    <property type="entry name" value="DUF2062"/>
</dbReference>
<dbReference type="AlphaFoldDB" id="I3XYH4"/>
<feature type="transmembrane region" description="Helical" evidence="1">
    <location>
        <begin position="119"/>
        <end position="147"/>
    </location>
</feature>
<keyword evidence="1" id="KW-0812">Transmembrane</keyword>
<evidence type="ECO:0000256" key="1">
    <source>
        <dbReference type="SAM" id="Phobius"/>
    </source>
</evidence>
<protein>
    <recommendedName>
        <fullName evidence="2">DUF2062 domain-containing protein</fullName>
    </recommendedName>
</protein>
<keyword evidence="1" id="KW-0472">Membrane</keyword>
<organism evidence="3 4">
    <name type="scientific">Sulfurospirillum barnesii (strain ATCC 700032 / DSM 10660 / SES-3)</name>
    <dbReference type="NCBI Taxonomy" id="760154"/>
    <lineage>
        <taxon>Bacteria</taxon>
        <taxon>Pseudomonadati</taxon>
        <taxon>Campylobacterota</taxon>
        <taxon>Epsilonproteobacteria</taxon>
        <taxon>Campylobacterales</taxon>
        <taxon>Sulfurospirillaceae</taxon>
        <taxon>Sulfurospirillum</taxon>
    </lineage>
</organism>
<dbReference type="KEGG" id="sba:Sulba_1710"/>
<dbReference type="HOGENOM" id="CLU_102912_3_1_7"/>
<dbReference type="Proteomes" id="UP000006176">
    <property type="component" value="Chromosome"/>
</dbReference>
<proteinExistence type="predicted"/>
<keyword evidence="4" id="KW-1185">Reference proteome</keyword>
<evidence type="ECO:0000313" key="4">
    <source>
        <dbReference type="Proteomes" id="UP000006176"/>
    </source>
</evidence>
<name>I3XYH4_SULBS</name>
<evidence type="ECO:0000313" key="3">
    <source>
        <dbReference type="EMBL" id="AFL68998.1"/>
    </source>
</evidence>
<dbReference type="PANTHER" id="PTHR40547">
    <property type="entry name" value="SLL0298 PROTEIN"/>
    <property type="match status" value="1"/>
</dbReference>
<feature type="transmembrane region" description="Helical" evidence="1">
    <location>
        <begin position="38"/>
        <end position="64"/>
    </location>
</feature>
<evidence type="ECO:0000259" key="2">
    <source>
        <dbReference type="Pfam" id="PF09835"/>
    </source>
</evidence>
<feature type="domain" description="DUF2062" evidence="2">
    <location>
        <begin position="26"/>
        <end position="154"/>
    </location>
</feature>